<name>A0ABT4MHP4_9NOCA</name>
<dbReference type="Proteomes" id="UP001081071">
    <property type="component" value="Unassembled WGS sequence"/>
</dbReference>
<feature type="domain" description="FAD-binding" evidence="1">
    <location>
        <begin position="2"/>
        <end position="340"/>
    </location>
</feature>
<keyword evidence="2" id="KW-0560">Oxidoreductase</keyword>
<dbReference type="PANTHER" id="PTHR46865">
    <property type="entry name" value="OXIDOREDUCTASE-RELATED"/>
    <property type="match status" value="1"/>
</dbReference>
<dbReference type="Gene3D" id="3.30.9.10">
    <property type="entry name" value="D-Amino Acid Oxidase, subunit A, domain 2"/>
    <property type="match status" value="1"/>
</dbReference>
<evidence type="ECO:0000259" key="1">
    <source>
        <dbReference type="Pfam" id="PF01494"/>
    </source>
</evidence>
<keyword evidence="2" id="KW-0503">Monooxygenase</keyword>
<organism evidence="2 3">
    <name type="scientific">Rhodococcus ruber</name>
    <dbReference type="NCBI Taxonomy" id="1830"/>
    <lineage>
        <taxon>Bacteria</taxon>
        <taxon>Bacillati</taxon>
        <taxon>Actinomycetota</taxon>
        <taxon>Actinomycetes</taxon>
        <taxon>Mycobacteriales</taxon>
        <taxon>Nocardiaceae</taxon>
        <taxon>Rhodococcus</taxon>
    </lineage>
</organism>
<protein>
    <submittedName>
        <fullName evidence="2">FAD-dependent monooxygenase</fullName>
    </submittedName>
</protein>
<comment type="caution">
    <text evidence="2">The sequence shown here is derived from an EMBL/GenBank/DDBJ whole genome shotgun (WGS) entry which is preliminary data.</text>
</comment>
<evidence type="ECO:0000313" key="3">
    <source>
        <dbReference type="Proteomes" id="UP001081071"/>
    </source>
</evidence>
<dbReference type="Gene3D" id="3.50.50.60">
    <property type="entry name" value="FAD/NAD(P)-binding domain"/>
    <property type="match status" value="1"/>
</dbReference>
<keyword evidence="3" id="KW-1185">Reference proteome</keyword>
<gene>
    <name evidence="2" type="ORF">O4220_18515</name>
</gene>
<dbReference type="InterPro" id="IPR036188">
    <property type="entry name" value="FAD/NAD-bd_sf"/>
</dbReference>
<dbReference type="RefSeq" id="WP_269606870.1">
    <property type="nucleotide sequence ID" value="NZ_JAPWIJ010000007.1"/>
</dbReference>
<dbReference type="Pfam" id="PF01494">
    <property type="entry name" value="FAD_binding_3"/>
    <property type="match status" value="1"/>
</dbReference>
<dbReference type="InterPro" id="IPR002938">
    <property type="entry name" value="FAD-bd"/>
</dbReference>
<proteinExistence type="predicted"/>
<evidence type="ECO:0000313" key="2">
    <source>
        <dbReference type="EMBL" id="MCZ4520509.1"/>
    </source>
</evidence>
<sequence length="376" mass="40653">MKILISGGSVAGLTTALVLKRAGHAVTVLERSTGPRQGGVAVDVRGAALDVARDLGILGELRDRKVAYEDRFSFVDRSGELQAEVEPNTDVYDNPDDLEISRDDLVGILGAKIEDDGIVVHHGSSIDAMRELDSHVEVDVAAEHAWTETFDLVIGADGMHSRVRRLAFGLEEEFVRHLGLYVGVIRKCRTDLGVSGTTVYNEPDRMVMVRGDGHEQSVILGYRSPLVSYDYRNVDSHRHMLASAFAGHRGWKFPELRAEISAAPDLYFDTVSQVKMSTWARGRVALVGDAGYCASFFSGMGTSLAMLGAAALGRALTMNATSPVSAGYSAEMRPIVDAAHDMATVGAAILFPSTEDEIALRNGRYPLRTDLDSAPM</sequence>
<dbReference type="PRINTS" id="PR00420">
    <property type="entry name" value="RNGMNOXGNASE"/>
</dbReference>
<dbReference type="PANTHER" id="PTHR46865:SF2">
    <property type="entry name" value="MONOOXYGENASE"/>
    <property type="match status" value="1"/>
</dbReference>
<dbReference type="SUPFAM" id="SSF51905">
    <property type="entry name" value="FAD/NAD(P)-binding domain"/>
    <property type="match status" value="1"/>
</dbReference>
<reference evidence="2" key="1">
    <citation type="submission" date="2022-12" db="EMBL/GenBank/DDBJ databases">
        <authorList>
            <person name="Krivoruchko A.V."/>
            <person name="Elkin A."/>
        </authorList>
    </citation>
    <scope>NUCLEOTIDE SEQUENCE</scope>
    <source>
        <strain evidence="2">IEGM 1391</strain>
    </source>
</reference>
<accession>A0ABT4MHP4</accession>
<dbReference type="EMBL" id="JAPWIJ010000007">
    <property type="protein sequence ID" value="MCZ4520509.1"/>
    <property type="molecule type" value="Genomic_DNA"/>
</dbReference>
<dbReference type="InterPro" id="IPR051704">
    <property type="entry name" value="FAD_aromatic-hydroxylase"/>
</dbReference>
<dbReference type="GO" id="GO:0004497">
    <property type="term" value="F:monooxygenase activity"/>
    <property type="evidence" value="ECO:0007669"/>
    <property type="project" value="UniProtKB-KW"/>
</dbReference>